<keyword evidence="3" id="KW-0378">Hydrolase</keyword>
<proteinExistence type="inferred from homology"/>
<protein>
    <submittedName>
        <fullName evidence="5">Pimeloyl-ACP methyl ester carboxylesterase</fullName>
    </submittedName>
</protein>
<dbReference type="EMBL" id="FNON01000005">
    <property type="protein sequence ID" value="SDY46097.1"/>
    <property type="molecule type" value="Genomic_DNA"/>
</dbReference>
<evidence type="ECO:0000256" key="3">
    <source>
        <dbReference type="ARBA" id="ARBA00022801"/>
    </source>
</evidence>
<sequence>MFVGMTNEITPFHVTVDDADIADLKERLARTRWPERETDPSQGAQLDRVQALAEYWADGYDFGFVKRLNAFPQFRTEIGGLGIHFLHVRSANPEARPLLVTHGWPGSVVEFLKVLGPLSADFHVVAPSLPGFGWSDKPSETGWDVDRIARAWDELMTRLGYERYGAQGGDWGATVTASLARQFPEKIVGAHFTMAGVKLDDTTFDDPTPFEIKALADLTRHRTTGSGYRALQDTRPQTPGYGLTDSPAGQLAWIAEKFWTWTDPDHPLTDEEILDDISVYWFTATAVSSSRICWESSGLDAREVAVPSGVTIFPHEIVRPSKRWAEKRFTDLRWYDEVPRGGHFAAYEQPELFVEQVRAFFSLLA</sequence>
<evidence type="ECO:0000259" key="4">
    <source>
        <dbReference type="Pfam" id="PF06441"/>
    </source>
</evidence>
<dbReference type="PANTHER" id="PTHR21661">
    <property type="entry name" value="EPOXIDE HYDROLASE 1-RELATED"/>
    <property type="match status" value="1"/>
</dbReference>
<dbReference type="Pfam" id="PF06441">
    <property type="entry name" value="EHN"/>
    <property type="match status" value="1"/>
</dbReference>
<dbReference type="InterPro" id="IPR000639">
    <property type="entry name" value="Epox_hydrolase-like"/>
</dbReference>
<accession>A0A1H3K1M7</accession>
<dbReference type="STRING" id="589385.SAMN05421504_105623"/>
<organism evidence="5 6">
    <name type="scientific">Amycolatopsis xylanica</name>
    <dbReference type="NCBI Taxonomy" id="589385"/>
    <lineage>
        <taxon>Bacteria</taxon>
        <taxon>Bacillati</taxon>
        <taxon>Actinomycetota</taxon>
        <taxon>Actinomycetes</taxon>
        <taxon>Pseudonocardiales</taxon>
        <taxon>Pseudonocardiaceae</taxon>
        <taxon>Amycolatopsis</taxon>
    </lineage>
</organism>
<dbReference type="InterPro" id="IPR010497">
    <property type="entry name" value="Epoxide_hydro_N"/>
</dbReference>
<feature type="domain" description="Epoxide hydrolase N-terminal" evidence="4">
    <location>
        <begin position="9"/>
        <end position="111"/>
    </location>
</feature>
<dbReference type="Proteomes" id="UP000199515">
    <property type="component" value="Unassembled WGS sequence"/>
</dbReference>
<dbReference type="PRINTS" id="PR00412">
    <property type="entry name" value="EPOXHYDRLASE"/>
</dbReference>
<dbReference type="SUPFAM" id="SSF53474">
    <property type="entry name" value="alpha/beta-Hydrolases"/>
    <property type="match status" value="1"/>
</dbReference>
<evidence type="ECO:0000256" key="1">
    <source>
        <dbReference type="ARBA" id="ARBA00010088"/>
    </source>
</evidence>
<dbReference type="PIRSF" id="PIRSF001112">
    <property type="entry name" value="Epoxide_hydrolase"/>
    <property type="match status" value="1"/>
</dbReference>
<dbReference type="AlphaFoldDB" id="A0A1H3K1M7"/>
<dbReference type="InterPro" id="IPR016292">
    <property type="entry name" value="Epoxide_hydrolase"/>
</dbReference>
<evidence type="ECO:0000313" key="6">
    <source>
        <dbReference type="Proteomes" id="UP000199515"/>
    </source>
</evidence>
<reference evidence="5 6" key="1">
    <citation type="submission" date="2016-10" db="EMBL/GenBank/DDBJ databases">
        <authorList>
            <person name="de Groot N.N."/>
        </authorList>
    </citation>
    <scope>NUCLEOTIDE SEQUENCE [LARGE SCALE GENOMIC DNA]</scope>
    <source>
        <strain evidence="5 6">CPCC 202699</strain>
    </source>
</reference>
<evidence type="ECO:0000313" key="5">
    <source>
        <dbReference type="EMBL" id="SDY46097.1"/>
    </source>
</evidence>
<dbReference type="GO" id="GO:0004301">
    <property type="term" value="F:epoxide hydrolase activity"/>
    <property type="evidence" value="ECO:0007669"/>
    <property type="project" value="TreeGrafter"/>
</dbReference>
<evidence type="ECO:0000256" key="2">
    <source>
        <dbReference type="ARBA" id="ARBA00022797"/>
    </source>
</evidence>
<dbReference type="Gene3D" id="3.40.50.1820">
    <property type="entry name" value="alpha/beta hydrolase"/>
    <property type="match status" value="1"/>
</dbReference>
<keyword evidence="6" id="KW-1185">Reference proteome</keyword>
<comment type="similarity">
    <text evidence="1">Belongs to the peptidase S33 family.</text>
</comment>
<dbReference type="PANTHER" id="PTHR21661:SF35">
    <property type="entry name" value="EPOXIDE HYDROLASE"/>
    <property type="match status" value="1"/>
</dbReference>
<keyword evidence="2" id="KW-0058">Aromatic hydrocarbons catabolism</keyword>
<name>A0A1H3K1M7_9PSEU</name>
<dbReference type="InterPro" id="IPR029058">
    <property type="entry name" value="AB_hydrolase_fold"/>
</dbReference>
<dbReference type="GO" id="GO:0097176">
    <property type="term" value="P:epoxide metabolic process"/>
    <property type="evidence" value="ECO:0007669"/>
    <property type="project" value="TreeGrafter"/>
</dbReference>
<gene>
    <name evidence="5" type="ORF">SAMN05421504_105623</name>
</gene>